<protein>
    <recommendedName>
        <fullName evidence="3">SUKH-4 immunity protein of toxin-antitoxin system</fullName>
    </recommendedName>
</protein>
<proteinExistence type="predicted"/>
<evidence type="ECO:0008006" key="3">
    <source>
        <dbReference type="Google" id="ProtNLM"/>
    </source>
</evidence>
<organism evidence="1 2">
    <name type="scientific">Virgisporangium ochraceum</name>
    <dbReference type="NCBI Taxonomy" id="65505"/>
    <lineage>
        <taxon>Bacteria</taxon>
        <taxon>Bacillati</taxon>
        <taxon>Actinomycetota</taxon>
        <taxon>Actinomycetes</taxon>
        <taxon>Micromonosporales</taxon>
        <taxon>Micromonosporaceae</taxon>
        <taxon>Virgisporangium</taxon>
    </lineage>
</organism>
<dbReference type="InterPro" id="IPR025851">
    <property type="entry name" value="SUKH-4"/>
</dbReference>
<dbReference type="Proteomes" id="UP000635606">
    <property type="component" value="Unassembled WGS sequence"/>
</dbReference>
<dbReference type="EMBL" id="BOPH01000088">
    <property type="protein sequence ID" value="GIJ71393.1"/>
    <property type="molecule type" value="Genomic_DNA"/>
</dbReference>
<comment type="caution">
    <text evidence="1">The sequence shown here is derived from an EMBL/GenBank/DDBJ whole genome shotgun (WGS) entry which is preliminary data.</text>
</comment>
<evidence type="ECO:0000313" key="1">
    <source>
        <dbReference type="EMBL" id="GIJ71393.1"/>
    </source>
</evidence>
<gene>
    <name evidence="1" type="ORF">Voc01_063100</name>
</gene>
<name>A0A8J4A011_9ACTN</name>
<dbReference type="Pfam" id="PF14435">
    <property type="entry name" value="SUKH-4"/>
    <property type="match status" value="1"/>
</dbReference>
<reference evidence="1" key="1">
    <citation type="submission" date="2021-01" db="EMBL/GenBank/DDBJ databases">
        <title>Whole genome shotgun sequence of Virgisporangium ochraceum NBRC 16418.</title>
        <authorList>
            <person name="Komaki H."/>
            <person name="Tamura T."/>
        </authorList>
    </citation>
    <scope>NUCLEOTIDE SEQUENCE</scope>
    <source>
        <strain evidence="1">NBRC 16418</strain>
    </source>
</reference>
<accession>A0A8J4A011</accession>
<sequence length="162" mass="18208">MIRAEASQVTDWRLPEVQKTTLTSCGVPLLDDIVEETVLEASSQDGTYHLARSRSFLHSPGQTYFAEPGAGRVHVLEPLTGRVSFVNSSIVHWLWSLHLVGTWVLNSAALQAWDQDEAMEDVAVAELADLLERIRLLDPEAYGKVGDHETHFWPGVLDRWLY</sequence>
<dbReference type="AlphaFoldDB" id="A0A8J4A011"/>
<keyword evidence="2" id="KW-1185">Reference proteome</keyword>
<evidence type="ECO:0000313" key="2">
    <source>
        <dbReference type="Proteomes" id="UP000635606"/>
    </source>
</evidence>